<reference evidence="2 3" key="1">
    <citation type="submission" date="2020-08" db="EMBL/GenBank/DDBJ databases">
        <title>The Agave Microbiome: Exploring the role of microbial communities in plant adaptations to desert environments.</title>
        <authorList>
            <person name="Partida-Martinez L.P."/>
        </authorList>
    </citation>
    <scope>NUCLEOTIDE SEQUENCE [LARGE SCALE GENOMIC DNA]</scope>
    <source>
        <strain evidence="2 3">RAT4</strain>
    </source>
</reference>
<evidence type="ECO:0000256" key="1">
    <source>
        <dbReference type="SAM" id="Phobius"/>
    </source>
</evidence>
<protein>
    <submittedName>
        <fullName evidence="2">Uncharacterized protein</fullName>
    </submittedName>
</protein>
<keyword evidence="3" id="KW-1185">Reference proteome</keyword>
<keyword evidence="1" id="KW-1133">Transmembrane helix</keyword>
<comment type="caution">
    <text evidence="2">The sequence shown here is derived from an EMBL/GenBank/DDBJ whole genome shotgun (WGS) entry which is preliminary data.</text>
</comment>
<organism evidence="2 3">
    <name type="scientific">Micrococcus aloeverae</name>
    <dbReference type="NCBI Taxonomy" id="1391911"/>
    <lineage>
        <taxon>Bacteria</taxon>
        <taxon>Bacillati</taxon>
        <taxon>Actinomycetota</taxon>
        <taxon>Actinomycetes</taxon>
        <taxon>Micrococcales</taxon>
        <taxon>Micrococcaceae</taxon>
        <taxon>Micrococcus</taxon>
    </lineage>
</organism>
<accession>A0ABR6DYS7</accession>
<keyword evidence="1" id="KW-0812">Transmembrane</keyword>
<dbReference type="EMBL" id="JACJIO010000009">
    <property type="protein sequence ID" value="MBA9081455.1"/>
    <property type="molecule type" value="Genomic_DNA"/>
</dbReference>
<evidence type="ECO:0000313" key="2">
    <source>
        <dbReference type="EMBL" id="MBA9081455.1"/>
    </source>
</evidence>
<proteinExistence type="predicted"/>
<dbReference type="RefSeq" id="WP_181743488.1">
    <property type="nucleotide sequence ID" value="NZ_JACJIO010000009.1"/>
</dbReference>
<gene>
    <name evidence="2" type="ORF">FHR79_001570</name>
</gene>
<name>A0ABR6DYS7_9MICC</name>
<feature type="transmembrane region" description="Helical" evidence="1">
    <location>
        <begin position="27"/>
        <end position="46"/>
    </location>
</feature>
<dbReference type="Proteomes" id="UP000582085">
    <property type="component" value="Unassembled WGS sequence"/>
</dbReference>
<sequence length="51" mass="5792">MLVLLILATRLPGVVAGERLSAWDVAYLLVAVVVLVWTWLDYRAAVRRARR</sequence>
<keyword evidence="1" id="KW-0472">Membrane</keyword>
<evidence type="ECO:0000313" key="3">
    <source>
        <dbReference type="Proteomes" id="UP000582085"/>
    </source>
</evidence>